<evidence type="ECO:0000313" key="11">
    <source>
        <dbReference type="EMBL" id="CAF1972323.1"/>
    </source>
</evidence>
<proteinExistence type="inferred from homology"/>
<feature type="transmembrane region" description="Helical" evidence="10">
    <location>
        <begin position="12"/>
        <end position="32"/>
    </location>
</feature>
<dbReference type="EMBL" id="HG994371">
    <property type="protein sequence ID" value="CAF1972323.1"/>
    <property type="molecule type" value="Genomic_DNA"/>
</dbReference>
<comment type="subcellular location">
    <subcellularLocation>
        <location evidence="1">Golgi apparatus membrane</location>
        <topology evidence="1">Single-pass membrane protein</topology>
    </subcellularLocation>
</comment>
<evidence type="ECO:0000256" key="5">
    <source>
        <dbReference type="ARBA" id="ARBA00022692"/>
    </source>
</evidence>
<comment type="function">
    <text evidence="9">Involved in the methylation of glucuronic acid of different plant cell wall component, but mainly on side chains of arabinogalactans.</text>
</comment>
<evidence type="ECO:0000256" key="1">
    <source>
        <dbReference type="ARBA" id="ARBA00004194"/>
    </source>
</evidence>
<evidence type="ECO:0000256" key="6">
    <source>
        <dbReference type="ARBA" id="ARBA00022989"/>
    </source>
</evidence>
<keyword evidence="7" id="KW-0333">Golgi apparatus</keyword>
<keyword evidence="5 10" id="KW-0812">Transmembrane</keyword>
<dbReference type="InterPro" id="IPR006514">
    <property type="entry name" value="IRX15/GXM/AGM"/>
</dbReference>
<organism evidence="11">
    <name type="scientific">Brassica napus</name>
    <name type="common">Rape</name>
    <dbReference type="NCBI Taxonomy" id="3708"/>
    <lineage>
        <taxon>Eukaryota</taxon>
        <taxon>Viridiplantae</taxon>
        <taxon>Streptophyta</taxon>
        <taxon>Embryophyta</taxon>
        <taxon>Tracheophyta</taxon>
        <taxon>Spermatophyta</taxon>
        <taxon>Magnoliopsida</taxon>
        <taxon>eudicotyledons</taxon>
        <taxon>Gunneridae</taxon>
        <taxon>Pentapetalae</taxon>
        <taxon>rosids</taxon>
        <taxon>malvids</taxon>
        <taxon>Brassicales</taxon>
        <taxon>Brassicaceae</taxon>
        <taxon>Brassiceae</taxon>
        <taxon>Brassica</taxon>
    </lineage>
</organism>
<dbReference type="Pfam" id="PF21729">
    <property type="entry name" value="IRX15_IRX15L_GXM"/>
    <property type="match status" value="1"/>
</dbReference>
<keyword evidence="4" id="KW-0808">Transferase</keyword>
<keyword evidence="6 10" id="KW-1133">Transmembrane helix</keyword>
<evidence type="ECO:0000256" key="7">
    <source>
        <dbReference type="ARBA" id="ARBA00023034"/>
    </source>
</evidence>
<dbReference type="Proteomes" id="UP001295469">
    <property type="component" value="Chromosome C07"/>
</dbReference>
<evidence type="ECO:0000256" key="3">
    <source>
        <dbReference type="ARBA" id="ARBA00022603"/>
    </source>
</evidence>
<dbReference type="PANTHER" id="PTHR31444">
    <property type="entry name" value="OS11G0490100 PROTEIN"/>
    <property type="match status" value="1"/>
</dbReference>
<dbReference type="GO" id="GO:0030775">
    <property type="term" value="F:glucuronoxylan 4-O-methyltransferase activity"/>
    <property type="evidence" value="ECO:0007669"/>
    <property type="project" value="UniProtKB-ARBA"/>
</dbReference>
<sequence length="296" mass="33109">MSNIIPSEKRSIITFVLLAGLIGSALLFTAFIRSADDAFFLCSTASAKSRAVTAAADYSATPIQLQAIVHYATSTITPQQNIHEISISFNVLKELAPANFLVFGLGLDSLMWASLNPRGKTIFLEEDLEWFQKVTKDSPFLHAHHVRYRTQLQEADKLLRSYKTEPSCFPAKAYLRGNERCKLALTGLPDEFYDTEWDLIMLDAPKGYFAEAPGRMAAIYSAAVMARNRKKPGVTHVFLHDVNRRVEKTFAEEFLCAKYRVHAAGRLWHFAIPPVAANATIDGGDYSHCYRIRTAV</sequence>
<gene>
    <name evidence="11" type="ORF">DARMORV10_C07P17430.1</name>
</gene>
<evidence type="ECO:0000256" key="4">
    <source>
        <dbReference type="ARBA" id="ARBA00022679"/>
    </source>
</evidence>
<name>A0A816M484_BRANA</name>
<protein>
    <submittedName>
        <fullName evidence="11">(rape) hypothetical protein</fullName>
    </submittedName>
</protein>
<dbReference type="GO" id="GO:0009827">
    <property type="term" value="P:plant-type cell wall modification"/>
    <property type="evidence" value="ECO:0007669"/>
    <property type="project" value="UniProtKB-ARBA"/>
</dbReference>
<evidence type="ECO:0000256" key="10">
    <source>
        <dbReference type="SAM" id="Phobius"/>
    </source>
</evidence>
<keyword evidence="8 10" id="KW-0472">Membrane</keyword>
<dbReference type="Gene3D" id="3.40.50.150">
    <property type="entry name" value="Vaccinia Virus protein VP39"/>
    <property type="match status" value="1"/>
</dbReference>
<dbReference type="GO" id="GO:0045492">
    <property type="term" value="P:xylan biosynthetic process"/>
    <property type="evidence" value="ECO:0007669"/>
    <property type="project" value="InterPro"/>
</dbReference>
<reference evidence="11" key="1">
    <citation type="submission" date="2021-01" db="EMBL/GenBank/DDBJ databases">
        <authorList>
            <consortium name="Genoscope - CEA"/>
            <person name="William W."/>
        </authorList>
    </citation>
    <scope>NUCLEOTIDE SEQUENCE</scope>
</reference>
<evidence type="ECO:0000256" key="8">
    <source>
        <dbReference type="ARBA" id="ARBA00023136"/>
    </source>
</evidence>
<dbReference type="FunFam" id="3.40.50.150:FF:000263">
    <property type="entry name" value="Putative methyltransferase"/>
    <property type="match status" value="1"/>
</dbReference>
<dbReference type="AlphaFoldDB" id="A0A816M484"/>
<evidence type="ECO:0000256" key="2">
    <source>
        <dbReference type="ARBA" id="ARBA00008361"/>
    </source>
</evidence>
<dbReference type="GO" id="GO:0032259">
    <property type="term" value="P:methylation"/>
    <property type="evidence" value="ECO:0007669"/>
    <property type="project" value="UniProtKB-KW"/>
</dbReference>
<comment type="similarity">
    <text evidence="2">Belongs to the methyltransferase superfamily.</text>
</comment>
<keyword evidence="3" id="KW-0489">Methyltransferase</keyword>
<dbReference type="NCBIfam" id="TIGR01627">
    <property type="entry name" value="A_thal_3515"/>
    <property type="match status" value="1"/>
</dbReference>
<dbReference type="GO" id="GO:0000139">
    <property type="term" value="C:Golgi membrane"/>
    <property type="evidence" value="ECO:0007669"/>
    <property type="project" value="UniProtKB-SubCell"/>
</dbReference>
<accession>A0A816M484</accession>
<evidence type="ECO:0000256" key="9">
    <source>
        <dbReference type="ARBA" id="ARBA00057260"/>
    </source>
</evidence>
<dbReference type="InterPro" id="IPR029063">
    <property type="entry name" value="SAM-dependent_MTases_sf"/>
</dbReference>